<dbReference type="InterPro" id="IPR036397">
    <property type="entry name" value="RNaseH_sf"/>
</dbReference>
<proteinExistence type="predicted"/>
<name>A0A2U2HPI8_9BURK</name>
<evidence type="ECO:0000313" key="3">
    <source>
        <dbReference type="Proteomes" id="UP000241421"/>
    </source>
</evidence>
<keyword evidence="3" id="KW-1185">Reference proteome</keyword>
<dbReference type="EMBL" id="PXWF02000087">
    <property type="protein sequence ID" value="PWF49430.1"/>
    <property type="molecule type" value="Genomic_DNA"/>
</dbReference>
<gene>
    <name evidence="2" type="ORF">C7C56_006585</name>
</gene>
<dbReference type="InterPro" id="IPR038717">
    <property type="entry name" value="Tc1-like_DDE_dom"/>
</dbReference>
<reference evidence="2 3" key="1">
    <citation type="submission" date="2018-04" db="EMBL/GenBank/DDBJ databases">
        <title>Massilia violaceinigra sp. nov., a novel purple-pigmented bacterium isolated from Tianshan glacier, Xinjiang, China.</title>
        <authorList>
            <person name="Wang H."/>
        </authorList>
    </citation>
    <scope>NUCLEOTIDE SEQUENCE [LARGE SCALE GENOMIC DNA]</scope>
    <source>
        <strain evidence="2 3">B448-2</strain>
    </source>
</reference>
<dbReference type="GO" id="GO:0003676">
    <property type="term" value="F:nucleic acid binding"/>
    <property type="evidence" value="ECO:0007669"/>
    <property type="project" value="InterPro"/>
</dbReference>
<dbReference type="Gene3D" id="3.30.420.10">
    <property type="entry name" value="Ribonuclease H-like superfamily/Ribonuclease H"/>
    <property type="match status" value="1"/>
</dbReference>
<dbReference type="RefSeq" id="WP_106756671.1">
    <property type="nucleotide sequence ID" value="NZ_PXWF02000087.1"/>
</dbReference>
<dbReference type="Proteomes" id="UP000241421">
    <property type="component" value="Unassembled WGS sequence"/>
</dbReference>
<dbReference type="SUPFAM" id="SSF46689">
    <property type="entry name" value="Homeodomain-like"/>
    <property type="match status" value="1"/>
</dbReference>
<dbReference type="InterPro" id="IPR009057">
    <property type="entry name" value="Homeodomain-like_sf"/>
</dbReference>
<sequence length="361" mass="41002">MRVAMKIELSEAQRGELESRANGRTTPVRVAERSKMILRAADGATDKEISAELDVVRATVARWRGRYIEDGLLGIEQDGTRPGRKPQISDRKVKAIVKMTTQQTPDNATHWSTRTMAVAAGISEASVRRIWHAHGLKPHLVSTFKVSNDKHFVEKLDDIVGLYMNPPENALVFCCDEKSQIQALDRTQPGLPLKKGRCQTMTHDYKRNGVTTLFAAMNTLDGSVIGQCQTKHRHQEWLRFLRQIDGSVMKGKEIHLIADNYATHKHPNVKAWLAKHPRFHMHFTPTSASWLNMVERFFLDLSETQLRRATFKSIPDLIGSIEQFIVKHNEAPKPYIWTAKATDILAKVTRARAKLNKLQFV</sequence>
<dbReference type="PANTHER" id="PTHR30347">
    <property type="entry name" value="POTASSIUM CHANNEL RELATED"/>
    <property type="match status" value="1"/>
</dbReference>
<comment type="caution">
    <text evidence="2">The sequence shown here is derived from an EMBL/GenBank/DDBJ whole genome shotgun (WGS) entry which is preliminary data.</text>
</comment>
<evidence type="ECO:0000259" key="1">
    <source>
        <dbReference type="Pfam" id="PF13358"/>
    </source>
</evidence>
<dbReference type="AlphaFoldDB" id="A0A2U2HPI8"/>
<protein>
    <submittedName>
        <fullName evidence="2">IS630 family transposase</fullName>
    </submittedName>
</protein>
<dbReference type="Pfam" id="PF13358">
    <property type="entry name" value="DDE_3"/>
    <property type="match status" value="1"/>
</dbReference>
<dbReference type="Pfam" id="PF13565">
    <property type="entry name" value="HTH_32"/>
    <property type="match status" value="1"/>
</dbReference>
<dbReference type="InterPro" id="IPR047655">
    <property type="entry name" value="Transpos_IS630-like"/>
</dbReference>
<organism evidence="2 3">
    <name type="scientific">Massilia glaciei</name>
    <dbReference type="NCBI Taxonomy" id="1524097"/>
    <lineage>
        <taxon>Bacteria</taxon>
        <taxon>Pseudomonadati</taxon>
        <taxon>Pseudomonadota</taxon>
        <taxon>Betaproteobacteria</taxon>
        <taxon>Burkholderiales</taxon>
        <taxon>Oxalobacteraceae</taxon>
        <taxon>Telluria group</taxon>
        <taxon>Massilia</taxon>
    </lineage>
</organism>
<dbReference type="NCBIfam" id="NF033545">
    <property type="entry name" value="transpos_IS630"/>
    <property type="match status" value="1"/>
</dbReference>
<dbReference type="OrthoDB" id="2375382at2"/>
<feature type="domain" description="Tc1-like transposase DDE" evidence="1">
    <location>
        <begin position="173"/>
        <end position="317"/>
    </location>
</feature>
<dbReference type="PANTHER" id="PTHR30347:SF1">
    <property type="entry name" value="MECHANOSENSITIVE CHANNEL MSCK"/>
    <property type="match status" value="1"/>
</dbReference>
<evidence type="ECO:0000313" key="2">
    <source>
        <dbReference type="EMBL" id="PWF49430.1"/>
    </source>
</evidence>
<dbReference type="InterPro" id="IPR052702">
    <property type="entry name" value="MscS-like_channel"/>
</dbReference>
<accession>A0A2U2HPI8</accession>